<protein>
    <recommendedName>
        <fullName evidence="2">RING-type domain-containing protein</fullName>
    </recommendedName>
</protein>
<dbReference type="Proteomes" id="UP001279734">
    <property type="component" value="Unassembled WGS sequence"/>
</dbReference>
<feature type="domain" description="RING-type" evidence="2">
    <location>
        <begin position="42"/>
        <end position="90"/>
    </location>
</feature>
<dbReference type="SUPFAM" id="SSF57850">
    <property type="entry name" value="RING/U-box"/>
    <property type="match status" value="1"/>
</dbReference>
<evidence type="ECO:0000256" key="1">
    <source>
        <dbReference type="PROSITE-ProRule" id="PRU00175"/>
    </source>
</evidence>
<dbReference type="EMBL" id="BSYO01000004">
    <property type="protein sequence ID" value="GMH03698.1"/>
    <property type="molecule type" value="Genomic_DNA"/>
</dbReference>
<keyword evidence="1" id="KW-0862">Zinc</keyword>
<proteinExistence type="predicted"/>
<keyword evidence="4" id="KW-1185">Reference proteome</keyword>
<dbReference type="InterPro" id="IPR013083">
    <property type="entry name" value="Znf_RING/FYVE/PHD"/>
</dbReference>
<accession>A0AAD3S3E9</accession>
<dbReference type="InterPro" id="IPR001841">
    <property type="entry name" value="Znf_RING"/>
</dbReference>
<comment type="caution">
    <text evidence="3">The sequence shown here is derived from an EMBL/GenBank/DDBJ whole genome shotgun (WGS) entry which is preliminary data.</text>
</comment>
<sequence>MILQKHGVLKIIVKISLLNTYVLLRKQQHGMVGGNIYAKTVCSICYKYLKPIEGDLQVISLCGHVFHKLCLQQWFEYCTNGKKQSCLICKQIRLPKNVRWLYLQSIGDLDDPILARSENVDDDNNR</sequence>
<evidence type="ECO:0000259" key="2">
    <source>
        <dbReference type="PROSITE" id="PS50089"/>
    </source>
</evidence>
<evidence type="ECO:0000313" key="4">
    <source>
        <dbReference type="Proteomes" id="UP001279734"/>
    </source>
</evidence>
<dbReference type="PROSITE" id="PS50089">
    <property type="entry name" value="ZF_RING_2"/>
    <property type="match status" value="1"/>
</dbReference>
<dbReference type="AlphaFoldDB" id="A0AAD3S3E9"/>
<reference evidence="3" key="1">
    <citation type="submission" date="2023-05" db="EMBL/GenBank/DDBJ databases">
        <title>Nepenthes gracilis genome sequencing.</title>
        <authorList>
            <person name="Fukushima K."/>
        </authorList>
    </citation>
    <scope>NUCLEOTIDE SEQUENCE</scope>
    <source>
        <strain evidence="3">SING2019-196</strain>
    </source>
</reference>
<keyword evidence="1" id="KW-0863">Zinc-finger</keyword>
<organism evidence="3 4">
    <name type="scientific">Nepenthes gracilis</name>
    <name type="common">Slender pitcher plant</name>
    <dbReference type="NCBI Taxonomy" id="150966"/>
    <lineage>
        <taxon>Eukaryota</taxon>
        <taxon>Viridiplantae</taxon>
        <taxon>Streptophyta</taxon>
        <taxon>Embryophyta</taxon>
        <taxon>Tracheophyta</taxon>
        <taxon>Spermatophyta</taxon>
        <taxon>Magnoliopsida</taxon>
        <taxon>eudicotyledons</taxon>
        <taxon>Gunneridae</taxon>
        <taxon>Pentapetalae</taxon>
        <taxon>Caryophyllales</taxon>
        <taxon>Nepenthaceae</taxon>
        <taxon>Nepenthes</taxon>
    </lineage>
</organism>
<dbReference type="Gene3D" id="3.30.40.10">
    <property type="entry name" value="Zinc/RING finger domain, C3HC4 (zinc finger)"/>
    <property type="match status" value="1"/>
</dbReference>
<dbReference type="GO" id="GO:0008270">
    <property type="term" value="F:zinc ion binding"/>
    <property type="evidence" value="ECO:0007669"/>
    <property type="project" value="UniProtKB-KW"/>
</dbReference>
<dbReference type="SMART" id="SM00184">
    <property type="entry name" value="RING"/>
    <property type="match status" value="1"/>
</dbReference>
<evidence type="ECO:0000313" key="3">
    <source>
        <dbReference type="EMBL" id="GMH03698.1"/>
    </source>
</evidence>
<keyword evidence="1" id="KW-0479">Metal-binding</keyword>
<dbReference type="PANTHER" id="PTHR47344">
    <property type="entry name" value="RING ZINC FINGER PROTEIN-RELATED"/>
    <property type="match status" value="1"/>
</dbReference>
<name>A0AAD3S3E9_NEPGR</name>
<dbReference type="Pfam" id="PF13639">
    <property type="entry name" value="zf-RING_2"/>
    <property type="match status" value="1"/>
</dbReference>
<gene>
    <name evidence="3" type="ORF">Nepgr_005537</name>
</gene>
<dbReference type="PANTHER" id="PTHR47344:SF1">
    <property type="entry name" value="RING ZINC FINGER PROTEIN-RELATED"/>
    <property type="match status" value="1"/>
</dbReference>